<feature type="compositionally biased region" description="Basic and acidic residues" evidence="1">
    <location>
        <begin position="106"/>
        <end position="117"/>
    </location>
</feature>
<evidence type="ECO:0000313" key="2">
    <source>
        <dbReference type="EMBL" id="MBI8999885.1"/>
    </source>
</evidence>
<organism evidence="2 3">
    <name type="scientific">Corynebacterium marambiense</name>
    <dbReference type="NCBI Taxonomy" id="2765364"/>
    <lineage>
        <taxon>Bacteria</taxon>
        <taxon>Bacillati</taxon>
        <taxon>Actinomycetota</taxon>
        <taxon>Actinomycetes</taxon>
        <taxon>Mycobacteriales</taxon>
        <taxon>Corynebacteriaceae</taxon>
        <taxon>Corynebacterium</taxon>
    </lineage>
</organism>
<comment type="caution">
    <text evidence="2">The sequence shown here is derived from an EMBL/GenBank/DDBJ whole genome shotgun (WGS) entry which is preliminary data.</text>
</comment>
<dbReference type="Proteomes" id="UP000625574">
    <property type="component" value="Unassembled WGS sequence"/>
</dbReference>
<sequence length="138" mass="14603">MSRGELAGRVLTLAEELRAFDGRIAIGRTHNRPTSATVIALLARLEASKNFTLWNARRSYGLLRDADACAFIDTEDSLAVHGLPNLPSSPPDPGDYVVFSSGTTVRRRESSAPDADSRSSSPGRPTPSVSVPATAAPA</sequence>
<dbReference type="EMBL" id="JAEIOT010000005">
    <property type="protein sequence ID" value="MBI8999885.1"/>
    <property type="molecule type" value="Genomic_DNA"/>
</dbReference>
<proteinExistence type="predicted"/>
<keyword evidence="3" id="KW-1185">Reference proteome</keyword>
<accession>A0ABS0VW85</accession>
<dbReference type="RefSeq" id="WP_198735359.1">
    <property type="nucleotide sequence ID" value="NZ_JAEIOT010000005.1"/>
</dbReference>
<gene>
    <name evidence="2" type="ORF">JDV76_02705</name>
</gene>
<evidence type="ECO:0000313" key="3">
    <source>
        <dbReference type="Proteomes" id="UP000625574"/>
    </source>
</evidence>
<protein>
    <submittedName>
        <fullName evidence="2">Uncharacterized protein</fullName>
    </submittedName>
</protein>
<evidence type="ECO:0000256" key="1">
    <source>
        <dbReference type="SAM" id="MobiDB-lite"/>
    </source>
</evidence>
<name>A0ABS0VW85_9CORY</name>
<feature type="region of interest" description="Disordered" evidence="1">
    <location>
        <begin position="82"/>
        <end position="138"/>
    </location>
</feature>
<feature type="compositionally biased region" description="Low complexity" evidence="1">
    <location>
        <begin position="118"/>
        <end position="138"/>
    </location>
</feature>
<reference evidence="2 3" key="1">
    <citation type="submission" date="2020-12" db="EMBL/GenBank/DDBJ databases">
        <title>Genome public.</title>
        <authorList>
            <person name="Sun Q."/>
        </authorList>
    </citation>
    <scope>NUCLEOTIDE SEQUENCE [LARGE SCALE GENOMIC DNA]</scope>
    <source>
        <strain evidence="2 3">CCM 8864</strain>
    </source>
</reference>